<evidence type="ECO:0000256" key="1">
    <source>
        <dbReference type="ARBA" id="ARBA00022500"/>
    </source>
</evidence>
<evidence type="ECO:0000259" key="6">
    <source>
        <dbReference type="PROSITE" id="PS50885"/>
    </source>
</evidence>
<dbReference type="Pfam" id="PF13682">
    <property type="entry name" value="CZB"/>
    <property type="match status" value="2"/>
</dbReference>
<evidence type="ECO:0000256" key="3">
    <source>
        <dbReference type="PROSITE-ProRule" id="PRU00284"/>
    </source>
</evidence>
<dbReference type="Pfam" id="PF00015">
    <property type="entry name" value="MCPsignal"/>
    <property type="match status" value="1"/>
</dbReference>
<keyword evidence="4" id="KW-0472">Membrane</keyword>
<evidence type="ECO:0000256" key="4">
    <source>
        <dbReference type="SAM" id="Phobius"/>
    </source>
</evidence>
<keyword evidence="8" id="KW-1185">Reference proteome</keyword>
<keyword evidence="4" id="KW-1133">Transmembrane helix</keyword>
<dbReference type="InterPro" id="IPR025991">
    <property type="entry name" value="Chemoreceptor_zinc-bind_dom"/>
</dbReference>
<dbReference type="Gene3D" id="1.20.120.30">
    <property type="entry name" value="Aspartate receptor, ligand-binding domain"/>
    <property type="match status" value="2"/>
</dbReference>
<comment type="similarity">
    <text evidence="2">Belongs to the methyl-accepting chemotaxis (MCP) protein family.</text>
</comment>
<dbReference type="InterPro" id="IPR003660">
    <property type="entry name" value="HAMP_dom"/>
</dbReference>
<reference evidence="7 8" key="1">
    <citation type="journal article" date="2015" name="Int. J. Syst. Evol. Microbiol.">
        <title>Carboxylicivirga linearis sp. nov., isolated from a sea cucumber culture pond.</title>
        <authorList>
            <person name="Wang F.Q."/>
            <person name="Zhou Y.X."/>
            <person name="Lin X.Z."/>
            <person name="Chen G.J."/>
            <person name="Du Z.J."/>
        </authorList>
    </citation>
    <scope>NUCLEOTIDE SEQUENCE [LARGE SCALE GENOMIC DNA]</scope>
    <source>
        <strain evidence="7 8">FB218</strain>
    </source>
</reference>
<feature type="domain" description="Methyl-accepting transducer" evidence="5">
    <location>
        <begin position="395"/>
        <end position="610"/>
    </location>
</feature>
<dbReference type="CDD" id="cd06225">
    <property type="entry name" value="HAMP"/>
    <property type="match status" value="1"/>
</dbReference>
<dbReference type="Gene3D" id="1.10.287.950">
    <property type="entry name" value="Methyl-accepting chemotaxis protein"/>
    <property type="match status" value="1"/>
</dbReference>
<dbReference type="SUPFAM" id="SSF58104">
    <property type="entry name" value="Methyl-accepting chemotaxis protein (MCP) signaling domain"/>
    <property type="match status" value="1"/>
</dbReference>
<accession>A0ABS5JQD1</accession>
<dbReference type="SMART" id="SM00304">
    <property type="entry name" value="HAMP"/>
    <property type="match status" value="1"/>
</dbReference>
<dbReference type="PROSITE" id="PS50111">
    <property type="entry name" value="CHEMOTAXIS_TRANSDUC_2"/>
    <property type="match status" value="1"/>
</dbReference>
<dbReference type="InterPro" id="IPR051310">
    <property type="entry name" value="MCP_chemotaxis"/>
</dbReference>
<dbReference type="EMBL" id="JAGUCO010000001">
    <property type="protein sequence ID" value="MBS2097013.1"/>
    <property type="molecule type" value="Genomic_DNA"/>
</dbReference>
<dbReference type="PANTHER" id="PTHR43531">
    <property type="entry name" value="PROTEIN ICFG"/>
    <property type="match status" value="1"/>
</dbReference>
<evidence type="ECO:0000313" key="7">
    <source>
        <dbReference type="EMBL" id="MBS2097013.1"/>
    </source>
</evidence>
<gene>
    <name evidence="7" type="ORF">KEM10_01910</name>
</gene>
<name>A0ABS5JQD1_9BACT</name>
<dbReference type="RefSeq" id="WP_212212753.1">
    <property type="nucleotide sequence ID" value="NZ_JAGUCO010000001.1"/>
</dbReference>
<evidence type="ECO:0000259" key="5">
    <source>
        <dbReference type="PROSITE" id="PS50111"/>
    </source>
</evidence>
<dbReference type="Proteomes" id="UP000708576">
    <property type="component" value="Unassembled WGS sequence"/>
</dbReference>
<keyword evidence="3" id="KW-0807">Transducer</keyword>
<feature type="domain" description="HAMP" evidence="6">
    <location>
        <begin position="351"/>
        <end position="390"/>
    </location>
</feature>
<dbReference type="PROSITE" id="PS50885">
    <property type="entry name" value="HAMP"/>
    <property type="match status" value="1"/>
</dbReference>
<evidence type="ECO:0000313" key="8">
    <source>
        <dbReference type="Proteomes" id="UP000708576"/>
    </source>
</evidence>
<keyword evidence="4" id="KW-0812">Transmembrane</keyword>
<dbReference type="PANTHER" id="PTHR43531:SF11">
    <property type="entry name" value="METHYL-ACCEPTING CHEMOTAXIS PROTEIN 3"/>
    <property type="match status" value="1"/>
</dbReference>
<keyword evidence="1" id="KW-0145">Chemotaxis</keyword>
<dbReference type="SMART" id="SM00283">
    <property type="entry name" value="MA"/>
    <property type="match status" value="1"/>
</dbReference>
<protein>
    <submittedName>
        <fullName evidence="7">Methyl-accepting chemotaxis protein</fullName>
    </submittedName>
</protein>
<dbReference type="Pfam" id="PF00672">
    <property type="entry name" value="HAMP"/>
    <property type="match status" value="1"/>
</dbReference>
<evidence type="ECO:0000256" key="2">
    <source>
        <dbReference type="ARBA" id="ARBA00029447"/>
    </source>
</evidence>
<comment type="caution">
    <text evidence="7">The sequence shown here is derived from an EMBL/GenBank/DDBJ whole genome shotgun (WGS) entry which is preliminary data.</text>
</comment>
<feature type="transmembrane region" description="Helical" evidence="4">
    <location>
        <begin position="316"/>
        <end position="336"/>
    </location>
</feature>
<proteinExistence type="inferred from homology"/>
<sequence>MKLWNNMKIKLKLLVSFGLVLFLLCLVGLVANLGIFGIVGDANQVIDGNKLRAELETRYTQHLLWAKQVSEFLTSPEATGLGVQTDHHLCDFGHWYYGEGRKHAEQLVPELAGTLAKFEEPHMKLHQSAISIESLHQHVDLNLAIALNKAKADHLFWLLNVEKAILNQQSRLGVQTDHTKCGLGTWLSQPDTEQILAKDSLLMKAFKELDEPHRMLHNSSRSLQRLISAGNYQGAQAYFKNNTQQAADRVLSKLNGLIQQTNNKLAKSKEANGIFYTNTLLQLDTLGKLFDKSIAISKDHILSEDEMVKAAKSTGLISLIILLTSLGVGLFLAFFISSFLVKGINKGVVFAQQIAEGDLSQKLEVNQKDEIGDLIVALNEMVNGIGQLINQIKVSSDALVTASGQMNTTSHDISSGASEQASSTEEVSASMEEMGSIINLNKDFSLQVEQIALAMAVSIREGTEASSNCEAIMNKVAEKIVAIKEIAQQTNILALNAAVEASRAGEEGRGFAVVAAEVRKLAERSKDASDAISSLIDQGVMDSSSAGEKLRGVLDDVTKTTSMIQEISEASKEQAIGAQEVNNAVSELNHVTQSNAAASEELASSSTELDSHVRELTNMIARFRLQ</sequence>
<dbReference type="InterPro" id="IPR004089">
    <property type="entry name" value="MCPsignal_dom"/>
</dbReference>
<organism evidence="7 8">
    <name type="scientific">Carboxylicivirga linearis</name>
    <dbReference type="NCBI Taxonomy" id="1628157"/>
    <lineage>
        <taxon>Bacteria</taxon>
        <taxon>Pseudomonadati</taxon>
        <taxon>Bacteroidota</taxon>
        <taxon>Bacteroidia</taxon>
        <taxon>Marinilabiliales</taxon>
        <taxon>Marinilabiliaceae</taxon>
        <taxon>Carboxylicivirga</taxon>
    </lineage>
</organism>